<sequence>MLEMLNDLLKKIEKENQKTNVRAIGMATLQQSNSKKNKVKTEGKSTLEEAKASISQTTTGLQGAVKGKFGKKITETFEKQKQKLDAY</sequence>
<organism evidence="1 2">
    <name type="scientific">Candidatus Enterococcus palustris</name>
    <dbReference type="NCBI Taxonomy" id="1834189"/>
    <lineage>
        <taxon>Bacteria</taxon>
        <taxon>Bacillati</taxon>
        <taxon>Bacillota</taxon>
        <taxon>Bacilli</taxon>
        <taxon>Lactobacillales</taxon>
        <taxon>Enterococcaceae</taxon>
        <taxon>Enterococcus</taxon>
    </lineage>
</organism>
<reference evidence="1" key="1">
    <citation type="submission" date="2017-05" db="EMBL/GenBank/DDBJ databases">
        <authorList>
            <consortium name="The Broad Institute Genomics Platform"/>
            <consortium name="The Broad Institute Genomic Center for Infectious Diseases"/>
            <person name="Earl A."/>
            <person name="Manson A."/>
            <person name="Schwartman J."/>
            <person name="Gilmore M."/>
            <person name="Abouelleil A."/>
            <person name="Cao P."/>
            <person name="Chapman S."/>
            <person name="Cusick C."/>
            <person name="Shea T."/>
            <person name="Young S."/>
            <person name="Neafsey D."/>
            <person name="Nusbaum C."/>
            <person name="Birren B."/>
        </authorList>
    </citation>
    <scope>NUCLEOTIDE SEQUENCE</scope>
    <source>
        <strain evidence="1">7F3_DIV0205</strain>
    </source>
</reference>
<dbReference type="AlphaFoldDB" id="A0AAQ3Y6E9"/>
<dbReference type="Proteomes" id="UP000194948">
    <property type="component" value="Chromosome"/>
</dbReference>
<gene>
    <name evidence="1" type="ORF">A5821_003263</name>
</gene>
<reference evidence="1" key="2">
    <citation type="submission" date="2024-03" db="EMBL/GenBank/DDBJ databases">
        <title>The Genome Sequence of Enterococcus sp. DIV0205d.</title>
        <authorList>
            <consortium name="The Broad Institute Genomics Platform"/>
            <consortium name="The Broad Institute Microbial Omics Core"/>
            <consortium name="The Broad Institute Genomic Center for Infectious Diseases"/>
            <person name="Earl A."/>
            <person name="Manson A."/>
            <person name="Gilmore M."/>
            <person name="Schwartman J."/>
            <person name="Shea T."/>
            <person name="Abouelleil A."/>
            <person name="Cao P."/>
            <person name="Chapman S."/>
            <person name="Cusick C."/>
            <person name="Young S."/>
            <person name="Neafsey D."/>
            <person name="Nusbaum C."/>
            <person name="Birren B."/>
        </authorList>
    </citation>
    <scope>NUCLEOTIDE SEQUENCE</scope>
    <source>
        <strain evidence="1">7F3_DIV0205</strain>
    </source>
</reference>
<dbReference type="RefSeq" id="WP_086312013.1">
    <property type="nucleotide sequence ID" value="NZ_CP147244.1"/>
</dbReference>
<protein>
    <submittedName>
        <fullName evidence="1">Uncharacterized protein</fullName>
    </submittedName>
</protein>
<keyword evidence="2" id="KW-1185">Reference proteome</keyword>
<name>A0AAQ3Y6E9_9ENTE</name>
<evidence type="ECO:0000313" key="1">
    <source>
        <dbReference type="EMBL" id="WYK02120.1"/>
    </source>
</evidence>
<proteinExistence type="predicted"/>
<accession>A0AAQ3Y6E9</accession>
<dbReference type="EMBL" id="CP147244">
    <property type="protein sequence ID" value="WYK02120.1"/>
    <property type="molecule type" value="Genomic_DNA"/>
</dbReference>
<evidence type="ECO:0000313" key="2">
    <source>
        <dbReference type="Proteomes" id="UP000194948"/>
    </source>
</evidence>